<evidence type="ECO:0000256" key="1">
    <source>
        <dbReference type="ARBA" id="ARBA00004141"/>
    </source>
</evidence>
<reference evidence="11" key="1">
    <citation type="journal article" date="2019" name="Int. J. Syst. Evol. Microbiol.">
        <title>The Global Catalogue of Microorganisms (GCM) 10K type strain sequencing project: providing services to taxonomists for standard genome sequencing and annotation.</title>
        <authorList>
            <consortium name="The Broad Institute Genomics Platform"/>
            <consortium name="The Broad Institute Genome Sequencing Center for Infectious Disease"/>
            <person name="Wu L."/>
            <person name="Ma J."/>
        </authorList>
    </citation>
    <scope>NUCLEOTIDE SEQUENCE [LARGE SCALE GENOMIC DNA]</scope>
    <source>
        <strain evidence="11">JCM 12165</strain>
    </source>
</reference>
<evidence type="ECO:0000256" key="4">
    <source>
        <dbReference type="ARBA" id="ARBA00022989"/>
    </source>
</evidence>
<accession>A0ABV9NYH3</accession>
<dbReference type="InterPro" id="IPR013099">
    <property type="entry name" value="K_chnl_dom"/>
</dbReference>
<feature type="transmembrane region" description="Helical" evidence="8">
    <location>
        <begin position="32"/>
        <end position="50"/>
    </location>
</feature>
<keyword evidence="5" id="KW-0406">Ion transport</keyword>
<feature type="transmembrane region" description="Helical" evidence="8">
    <location>
        <begin position="111"/>
        <end position="128"/>
    </location>
</feature>
<evidence type="ECO:0000256" key="3">
    <source>
        <dbReference type="ARBA" id="ARBA00022692"/>
    </source>
</evidence>
<evidence type="ECO:0000256" key="5">
    <source>
        <dbReference type="ARBA" id="ARBA00023065"/>
    </source>
</evidence>
<keyword evidence="4 8" id="KW-1133">Transmembrane helix</keyword>
<keyword evidence="11" id="KW-1185">Reference proteome</keyword>
<evidence type="ECO:0000256" key="2">
    <source>
        <dbReference type="ARBA" id="ARBA00022448"/>
    </source>
</evidence>
<keyword evidence="7 10" id="KW-0407">Ion channel</keyword>
<comment type="caution">
    <text evidence="10">The sequence shown here is derived from an EMBL/GenBank/DDBJ whole genome shotgun (WGS) entry which is preliminary data.</text>
</comment>
<dbReference type="Gene3D" id="1.20.120.350">
    <property type="entry name" value="Voltage-gated potassium channels. Chain C"/>
    <property type="match status" value="1"/>
</dbReference>
<dbReference type="InterPro" id="IPR027359">
    <property type="entry name" value="Volt_channel_dom_sf"/>
</dbReference>
<feature type="transmembrane region" description="Helical" evidence="8">
    <location>
        <begin position="140"/>
        <end position="158"/>
    </location>
</feature>
<evidence type="ECO:0000259" key="9">
    <source>
        <dbReference type="Pfam" id="PF07885"/>
    </source>
</evidence>
<dbReference type="EMBL" id="JBHSGK010000020">
    <property type="protein sequence ID" value="MFC4737916.1"/>
    <property type="molecule type" value="Genomic_DNA"/>
</dbReference>
<dbReference type="Gene3D" id="1.10.287.70">
    <property type="match status" value="1"/>
</dbReference>
<dbReference type="RefSeq" id="WP_377910509.1">
    <property type="nucleotide sequence ID" value="NZ_JBHSGK010000020.1"/>
</dbReference>
<sequence length="240" mass="27233">MKQKLQIAYEVMLVLLILWSASTVFYESNLVFLDHLVWIVLLTDVLIRLFRADNKAAFIKRNPFDFIAAIPLDSIFQFARLIRLFRLIRVALLLKRTPIYTILRTNGLMKTLAAVGILIFLSAIPVTYLEPGVETFMDGVWWSVVTATTVGYGDIAPVTTTGRGIAVLLMVFGIGLIGMVTSSIATYFLDKKEDPVDNDTVQFIQSQLQQYETLSAYEYDRLIYMLSSLKDEQTAEKKKL</sequence>
<keyword evidence="2" id="KW-0813">Transport</keyword>
<evidence type="ECO:0000256" key="6">
    <source>
        <dbReference type="ARBA" id="ARBA00023136"/>
    </source>
</evidence>
<proteinExistence type="predicted"/>
<evidence type="ECO:0000313" key="11">
    <source>
        <dbReference type="Proteomes" id="UP001595896"/>
    </source>
</evidence>
<evidence type="ECO:0000256" key="8">
    <source>
        <dbReference type="SAM" id="Phobius"/>
    </source>
</evidence>
<name>A0ABV9NYH3_9BACI</name>
<feature type="domain" description="Potassium channel" evidence="9">
    <location>
        <begin position="118"/>
        <end position="188"/>
    </location>
</feature>
<keyword evidence="3 8" id="KW-0812">Transmembrane</keyword>
<feature type="transmembrane region" description="Helical" evidence="8">
    <location>
        <begin position="165"/>
        <end position="189"/>
    </location>
</feature>
<dbReference type="Pfam" id="PF07885">
    <property type="entry name" value="Ion_trans_2"/>
    <property type="match status" value="1"/>
</dbReference>
<evidence type="ECO:0000313" key="10">
    <source>
        <dbReference type="EMBL" id="MFC4737916.1"/>
    </source>
</evidence>
<dbReference type="GO" id="GO:0034220">
    <property type="term" value="P:monoatomic ion transmembrane transport"/>
    <property type="evidence" value="ECO:0007669"/>
    <property type="project" value="UniProtKB-KW"/>
</dbReference>
<organism evidence="10 11">
    <name type="scientific">Bacillus daqingensis</name>
    <dbReference type="NCBI Taxonomy" id="872396"/>
    <lineage>
        <taxon>Bacteria</taxon>
        <taxon>Bacillati</taxon>
        <taxon>Bacillota</taxon>
        <taxon>Bacilli</taxon>
        <taxon>Bacillales</taxon>
        <taxon>Bacillaceae</taxon>
        <taxon>Bacillus</taxon>
    </lineage>
</organism>
<dbReference type="SUPFAM" id="SSF81324">
    <property type="entry name" value="Voltage-gated potassium channels"/>
    <property type="match status" value="1"/>
</dbReference>
<comment type="subcellular location">
    <subcellularLocation>
        <location evidence="1">Membrane</location>
        <topology evidence="1">Multi-pass membrane protein</topology>
    </subcellularLocation>
</comment>
<feature type="transmembrane region" description="Helical" evidence="8">
    <location>
        <begin position="7"/>
        <end position="26"/>
    </location>
</feature>
<evidence type="ECO:0000256" key="7">
    <source>
        <dbReference type="ARBA" id="ARBA00023303"/>
    </source>
</evidence>
<dbReference type="Proteomes" id="UP001595896">
    <property type="component" value="Unassembled WGS sequence"/>
</dbReference>
<gene>
    <name evidence="10" type="ORF">ACFO4L_15150</name>
</gene>
<dbReference type="PANTHER" id="PTHR11537:SF254">
    <property type="entry name" value="POTASSIUM VOLTAGE-GATED CHANNEL PROTEIN SHAB"/>
    <property type="match status" value="1"/>
</dbReference>
<dbReference type="InterPro" id="IPR028325">
    <property type="entry name" value="VG_K_chnl"/>
</dbReference>
<dbReference type="PANTHER" id="PTHR11537">
    <property type="entry name" value="VOLTAGE-GATED POTASSIUM CHANNEL"/>
    <property type="match status" value="1"/>
</dbReference>
<protein>
    <submittedName>
        <fullName evidence="10">Potassium channel family protein</fullName>
    </submittedName>
</protein>
<keyword evidence="6 8" id="KW-0472">Membrane</keyword>